<dbReference type="eggNOG" id="ENOG5031MP1">
    <property type="taxonomic scope" value="Bacteria"/>
</dbReference>
<protein>
    <recommendedName>
        <fullName evidence="3">Sulfotransferase family protein</fullName>
    </recommendedName>
</protein>
<gene>
    <name evidence="1" type="ORF">OCH239_12700</name>
</gene>
<dbReference type="InterPro" id="IPR027417">
    <property type="entry name" value="P-loop_NTPase"/>
</dbReference>
<dbReference type="OrthoDB" id="7444642at2"/>
<dbReference type="Pfam" id="PF03567">
    <property type="entry name" value="Sulfotransfer_2"/>
    <property type="match status" value="1"/>
</dbReference>
<dbReference type="STRING" id="1449350.OCH239_12700"/>
<dbReference type="EMBL" id="JALZ01000032">
    <property type="protein sequence ID" value="ETX13231.1"/>
    <property type="molecule type" value="Genomic_DNA"/>
</dbReference>
<dbReference type="AlphaFoldDB" id="X7EDF1"/>
<sequence>MPLFKAADRLVYYAHVPKCGGSAIAYYLIDRFGPLGFYDSFYHDRPDETPWTRTSPQHVDVRALETLLPARFFDAMFAVVRHPVPRTVSTYHFQREVEKRIPDETSFSEWLKGLEDKGTPRFEYDNHVLPMDQLVPEGATIFHLEHGLDGLVHWCDLLTGRKDGPRAVTPENARGMLVDVKSEKAIPTEEDIARIGRIYDADFERFGYTLDRRDPSTPPPELTEAFLAERDRALDTMQRPVFRLKRWIRRRLQRV</sequence>
<evidence type="ECO:0000313" key="2">
    <source>
        <dbReference type="Proteomes" id="UP000022447"/>
    </source>
</evidence>
<evidence type="ECO:0000313" key="1">
    <source>
        <dbReference type="EMBL" id="ETX13231.1"/>
    </source>
</evidence>
<dbReference type="RefSeq" id="WP_037265593.1">
    <property type="nucleotide sequence ID" value="NZ_JALZ01000032.1"/>
</dbReference>
<accession>X7EDF1</accession>
<reference evidence="1 2" key="1">
    <citation type="submission" date="2014-01" db="EMBL/GenBank/DDBJ databases">
        <title>Roseivivax halodurans JCM 10272 Genome Sequencing.</title>
        <authorList>
            <person name="Lai Q."/>
            <person name="Li G."/>
            <person name="Shao Z."/>
        </authorList>
    </citation>
    <scope>NUCLEOTIDE SEQUENCE [LARGE SCALE GENOMIC DNA]</scope>
    <source>
        <strain evidence="1 2">JCM 10272</strain>
    </source>
</reference>
<dbReference type="Proteomes" id="UP000022447">
    <property type="component" value="Unassembled WGS sequence"/>
</dbReference>
<organism evidence="1 2">
    <name type="scientific">Roseivivax halodurans JCM 10272</name>
    <dbReference type="NCBI Taxonomy" id="1449350"/>
    <lineage>
        <taxon>Bacteria</taxon>
        <taxon>Pseudomonadati</taxon>
        <taxon>Pseudomonadota</taxon>
        <taxon>Alphaproteobacteria</taxon>
        <taxon>Rhodobacterales</taxon>
        <taxon>Roseobacteraceae</taxon>
        <taxon>Roseivivax</taxon>
    </lineage>
</organism>
<keyword evidence="2" id="KW-1185">Reference proteome</keyword>
<comment type="caution">
    <text evidence="1">The sequence shown here is derived from an EMBL/GenBank/DDBJ whole genome shotgun (WGS) entry which is preliminary data.</text>
</comment>
<dbReference type="SUPFAM" id="SSF52540">
    <property type="entry name" value="P-loop containing nucleoside triphosphate hydrolases"/>
    <property type="match status" value="1"/>
</dbReference>
<dbReference type="Gene3D" id="3.40.50.300">
    <property type="entry name" value="P-loop containing nucleotide triphosphate hydrolases"/>
    <property type="match status" value="1"/>
</dbReference>
<dbReference type="GO" id="GO:0008146">
    <property type="term" value="F:sulfotransferase activity"/>
    <property type="evidence" value="ECO:0007669"/>
    <property type="project" value="InterPro"/>
</dbReference>
<dbReference type="GO" id="GO:0016020">
    <property type="term" value="C:membrane"/>
    <property type="evidence" value="ECO:0007669"/>
    <property type="project" value="InterPro"/>
</dbReference>
<name>X7EDF1_9RHOB</name>
<dbReference type="InterPro" id="IPR005331">
    <property type="entry name" value="Sulfotransferase"/>
</dbReference>
<evidence type="ECO:0008006" key="3">
    <source>
        <dbReference type="Google" id="ProtNLM"/>
    </source>
</evidence>
<proteinExistence type="predicted"/>